<accession>A0ABX7P1H8</accession>
<dbReference type="InterPro" id="IPR038765">
    <property type="entry name" value="Papain-like_cys_pep_sf"/>
</dbReference>
<sequence length="251" mass="27373">MARGLGLGDSGPEVRRLQELLTQRGYPLVVDGDFGEVTRATVVTYQAQNVDSNGEPLVPDGTVGPAMWWSLTHVRPFLLHPPAIDFTRMPLPELGGSARGRHALETAIGEMKAGAGEEGGPNAGPWIRKYLHGLAPEGGPWCAAFVSWCFWQDPGGPPFPYTVSARRLFGELGQRGWAHLSGEQYMPQPGDLVVWSRLDSDGREDHVGLVHHVAYGVLYTMEGSHGPRVQGFSYDFSRMDRLLGYAQVPGP</sequence>
<protein>
    <submittedName>
        <fullName evidence="3">CHAP domain-containing protein</fullName>
    </submittedName>
</protein>
<gene>
    <name evidence="3" type="ORF">JY651_45875</name>
</gene>
<dbReference type="InterPro" id="IPR002477">
    <property type="entry name" value="Peptidoglycan-bd-like"/>
</dbReference>
<dbReference type="SUPFAM" id="SSF54001">
    <property type="entry name" value="Cysteine proteinases"/>
    <property type="match status" value="1"/>
</dbReference>
<dbReference type="Pfam" id="PF01471">
    <property type="entry name" value="PG_binding_1"/>
    <property type="match status" value="1"/>
</dbReference>
<dbReference type="InterPro" id="IPR036366">
    <property type="entry name" value="PGBDSf"/>
</dbReference>
<dbReference type="Gene3D" id="3.90.1720.10">
    <property type="entry name" value="endopeptidase domain like (from Nostoc punctiforme)"/>
    <property type="match status" value="1"/>
</dbReference>
<name>A0ABX7P1H8_9BACT</name>
<reference evidence="3 4" key="1">
    <citation type="submission" date="2021-02" db="EMBL/GenBank/DDBJ databases">
        <title>De Novo genome assembly of isolated myxobacteria.</title>
        <authorList>
            <person name="Stevens D.C."/>
        </authorList>
    </citation>
    <scope>NUCLEOTIDE SEQUENCE [LARGE SCALE GENOMIC DNA]</scope>
    <source>
        <strain evidence="4">SCPEA02</strain>
    </source>
</reference>
<dbReference type="InterPro" id="IPR007921">
    <property type="entry name" value="CHAP_dom"/>
</dbReference>
<dbReference type="Pfam" id="PF05257">
    <property type="entry name" value="CHAP"/>
    <property type="match status" value="1"/>
</dbReference>
<dbReference type="InterPro" id="IPR036365">
    <property type="entry name" value="PGBD-like_sf"/>
</dbReference>
<evidence type="ECO:0000259" key="1">
    <source>
        <dbReference type="Pfam" id="PF01471"/>
    </source>
</evidence>
<organism evidence="3 4">
    <name type="scientific">Pyxidicoccus parkwayensis</name>
    <dbReference type="NCBI Taxonomy" id="2813578"/>
    <lineage>
        <taxon>Bacteria</taxon>
        <taxon>Pseudomonadati</taxon>
        <taxon>Myxococcota</taxon>
        <taxon>Myxococcia</taxon>
        <taxon>Myxococcales</taxon>
        <taxon>Cystobacterineae</taxon>
        <taxon>Myxococcaceae</taxon>
        <taxon>Pyxidicoccus</taxon>
    </lineage>
</organism>
<dbReference type="SUPFAM" id="SSF47090">
    <property type="entry name" value="PGBD-like"/>
    <property type="match status" value="1"/>
</dbReference>
<evidence type="ECO:0000259" key="2">
    <source>
        <dbReference type="Pfam" id="PF05257"/>
    </source>
</evidence>
<proteinExistence type="predicted"/>
<feature type="domain" description="Peptidase C51" evidence="2">
    <location>
        <begin position="137"/>
        <end position="223"/>
    </location>
</feature>
<dbReference type="Proteomes" id="UP000662747">
    <property type="component" value="Chromosome"/>
</dbReference>
<dbReference type="EMBL" id="CP071090">
    <property type="protein sequence ID" value="QSQ22373.1"/>
    <property type="molecule type" value="Genomic_DNA"/>
</dbReference>
<dbReference type="RefSeq" id="WP_206723950.1">
    <property type="nucleotide sequence ID" value="NZ_CP071090.1"/>
</dbReference>
<feature type="domain" description="Peptidoglycan binding-like" evidence="1">
    <location>
        <begin position="10"/>
        <end position="68"/>
    </location>
</feature>
<evidence type="ECO:0000313" key="4">
    <source>
        <dbReference type="Proteomes" id="UP000662747"/>
    </source>
</evidence>
<dbReference type="Gene3D" id="1.10.101.10">
    <property type="entry name" value="PGBD-like superfamily/PGBD"/>
    <property type="match status" value="1"/>
</dbReference>
<keyword evidence="4" id="KW-1185">Reference proteome</keyword>
<evidence type="ECO:0000313" key="3">
    <source>
        <dbReference type="EMBL" id="QSQ22373.1"/>
    </source>
</evidence>